<keyword evidence="6 12" id="KW-0472">Membrane</keyword>
<evidence type="ECO:0000313" key="15">
    <source>
        <dbReference type="EMBL" id="CAE7036079.1"/>
    </source>
</evidence>
<name>A0A812IKD5_9DINO</name>
<protein>
    <submittedName>
        <fullName evidence="15">GLR3.2 protein</fullName>
    </submittedName>
</protein>
<comment type="subcellular location">
    <subcellularLocation>
        <location evidence="1">Membrane</location>
        <topology evidence="1">Multi-pass membrane protein</topology>
    </subcellularLocation>
</comment>
<evidence type="ECO:0000256" key="10">
    <source>
        <dbReference type="ARBA" id="ARBA00023303"/>
    </source>
</evidence>
<keyword evidence="7" id="KW-0675">Receptor</keyword>
<feature type="region of interest" description="Disordered" evidence="11">
    <location>
        <begin position="597"/>
        <end position="637"/>
    </location>
</feature>
<dbReference type="InterPro" id="IPR001320">
    <property type="entry name" value="Iontro_rcpt_C"/>
</dbReference>
<gene>
    <name evidence="15" type="primary">GLR3.2</name>
    <name evidence="15" type="ORF">SNAT2548_LOCUS4375</name>
</gene>
<evidence type="ECO:0000313" key="16">
    <source>
        <dbReference type="Proteomes" id="UP000604046"/>
    </source>
</evidence>
<evidence type="ECO:0000256" key="3">
    <source>
        <dbReference type="ARBA" id="ARBA00022692"/>
    </source>
</evidence>
<feature type="transmembrane region" description="Helical" evidence="12">
    <location>
        <begin position="564"/>
        <end position="587"/>
    </location>
</feature>
<keyword evidence="8" id="KW-0325">Glycoprotein</keyword>
<keyword evidence="2" id="KW-0813">Transport</keyword>
<keyword evidence="9" id="KW-1071">Ligand-gated ion channel</keyword>
<accession>A0A812IKD5</accession>
<feature type="signal peptide" evidence="13">
    <location>
        <begin position="1"/>
        <end position="18"/>
    </location>
</feature>
<dbReference type="AlphaFoldDB" id="A0A812IKD5"/>
<organism evidence="15 16">
    <name type="scientific">Symbiodinium natans</name>
    <dbReference type="NCBI Taxonomy" id="878477"/>
    <lineage>
        <taxon>Eukaryota</taxon>
        <taxon>Sar</taxon>
        <taxon>Alveolata</taxon>
        <taxon>Dinophyceae</taxon>
        <taxon>Suessiales</taxon>
        <taxon>Symbiodiniaceae</taxon>
        <taxon>Symbiodinium</taxon>
    </lineage>
</organism>
<feature type="compositionally biased region" description="Basic and acidic residues" evidence="11">
    <location>
        <begin position="602"/>
        <end position="612"/>
    </location>
</feature>
<dbReference type="InterPro" id="IPR015683">
    <property type="entry name" value="Ionotropic_Glu_rcpt"/>
</dbReference>
<keyword evidence="16" id="KW-1185">Reference proteome</keyword>
<keyword evidence="5" id="KW-0406">Ion transport</keyword>
<keyword evidence="10" id="KW-0407">Ion channel</keyword>
<dbReference type="GO" id="GO:0016020">
    <property type="term" value="C:membrane"/>
    <property type="evidence" value="ECO:0007669"/>
    <property type="project" value="UniProtKB-SubCell"/>
</dbReference>
<evidence type="ECO:0000256" key="7">
    <source>
        <dbReference type="ARBA" id="ARBA00023170"/>
    </source>
</evidence>
<keyword evidence="4 12" id="KW-1133">Transmembrane helix</keyword>
<evidence type="ECO:0000256" key="13">
    <source>
        <dbReference type="SAM" id="SignalP"/>
    </source>
</evidence>
<evidence type="ECO:0000256" key="4">
    <source>
        <dbReference type="ARBA" id="ARBA00022989"/>
    </source>
</evidence>
<dbReference type="Gene3D" id="1.10.287.70">
    <property type="match status" value="1"/>
</dbReference>
<keyword evidence="13" id="KW-0732">Signal</keyword>
<dbReference type="Proteomes" id="UP000604046">
    <property type="component" value="Unassembled WGS sequence"/>
</dbReference>
<feature type="chain" id="PRO_5032556529" evidence="13">
    <location>
        <begin position="19"/>
        <end position="662"/>
    </location>
</feature>
<evidence type="ECO:0000256" key="12">
    <source>
        <dbReference type="SAM" id="Phobius"/>
    </source>
</evidence>
<sequence>MFAAKYVVCFGLLATVQASGEPECPCISNRSDLDQLRLDLVAAGHTENYGLEGCAAYDVNDSASGCGSNESPHCVNPWCFVDMNLCPLNVEKCHMAGGMPGSEVSPYCRTRPHLPRTLGNTSVFYSYETCGSVNMYDSTRHSINVGGHVVRVVVNPVAPWVLRRTGSGLLQTKEHGGYGGPSFDFFIRTLVLFEPEPILKILPGWATPQSKQKFQSDYTACVHDVALGTFDLCIADLWLTPERHLLASFVPPLRQDYFFLVVPRKTERVTWWARLSSPFQPFAPSAWFGILAFLCLMSLLLWLVQICENDQNEGCVAKCSWSVEELVRTHFYVFHDFLLGQSSIPVQNGATRKFLSAAVSFFILVVLASYTASLASILVIQRQSVGTISNMDEAIEREIPICAPSALLRTFSTVFPRASFVESPEERNGPRLVYSGACDAVIMSQVAIDTMHAGQLQERDCNAVASGSITEEVGRCERDSFGNPRNDCNLIRVGDVLWSVPISFPVSARMAHSMSWAFTYAMTNGLMEEMKKLNADVFPVPHCSVEDERSDEDGLNLDDLSGTILIALSIAAFGFLCFLGSVAWSVLCRKRAAGEAESTSASERERDKEPSRAKPKRPREKEGSRLASLEEQPFDDQIVPTELGASDRVVGLCDCFQAELRR</sequence>
<evidence type="ECO:0000259" key="14">
    <source>
        <dbReference type="Pfam" id="PF00060"/>
    </source>
</evidence>
<feature type="domain" description="Ionotropic glutamate receptor C-terminal" evidence="14">
    <location>
        <begin position="285"/>
        <end position="567"/>
    </location>
</feature>
<evidence type="ECO:0000256" key="1">
    <source>
        <dbReference type="ARBA" id="ARBA00004141"/>
    </source>
</evidence>
<evidence type="ECO:0000256" key="9">
    <source>
        <dbReference type="ARBA" id="ARBA00023286"/>
    </source>
</evidence>
<reference evidence="15" key="1">
    <citation type="submission" date="2021-02" db="EMBL/GenBank/DDBJ databases">
        <authorList>
            <person name="Dougan E. K."/>
            <person name="Rhodes N."/>
            <person name="Thang M."/>
            <person name="Chan C."/>
        </authorList>
    </citation>
    <scope>NUCLEOTIDE SEQUENCE</scope>
</reference>
<evidence type="ECO:0000256" key="5">
    <source>
        <dbReference type="ARBA" id="ARBA00023065"/>
    </source>
</evidence>
<dbReference type="PANTHER" id="PTHR18966">
    <property type="entry name" value="IONOTROPIC GLUTAMATE RECEPTOR"/>
    <property type="match status" value="1"/>
</dbReference>
<dbReference type="OrthoDB" id="5984008at2759"/>
<evidence type="ECO:0000256" key="2">
    <source>
        <dbReference type="ARBA" id="ARBA00022448"/>
    </source>
</evidence>
<dbReference type="Pfam" id="PF00060">
    <property type="entry name" value="Lig_chan"/>
    <property type="match status" value="1"/>
</dbReference>
<keyword evidence="3 12" id="KW-0812">Transmembrane</keyword>
<dbReference type="GO" id="GO:0015276">
    <property type="term" value="F:ligand-gated monoatomic ion channel activity"/>
    <property type="evidence" value="ECO:0007669"/>
    <property type="project" value="InterPro"/>
</dbReference>
<dbReference type="SUPFAM" id="SSF53850">
    <property type="entry name" value="Periplasmic binding protein-like II"/>
    <property type="match status" value="1"/>
</dbReference>
<evidence type="ECO:0000256" key="6">
    <source>
        <dbReference type="ARBA" id="ARBA00023136"/>
    </source>
</evidence>
<dbReference type="EMBL" id="CAJNDS010000269">
    <property type="protein sequence ID" value="CAE7036079.1"/>
    <property type="molecule type" value="Genomic_DNA"/>
</dbReference>
<proteinExistence type="predicted"/>
<comment type="caution">
    <text evidence="15">The sequence shown here is derived from an EMBL/GenBank/DDBJ whole genome shotgun (WGS) entry which is preliminary data.</text>
</comment>
<evidence type="ECO:0000256" key="8">
    <source>
        <dbReference type="ARBA" id="ARBA00023180"/>
    </source>
</evidence>
<feature type="transmembrane region" description="Helical" evidence="12">
    <location>
        <begin position="286"/>
        <end position="304"/>
    </location>
</feature>
<evidence type="ECO:0000256" key="11">
    <source>
        <dbReference type="SAM" id="MobiDB-lite"/>
    </source>
</evidence>
<feature type="transmembrane region" description="Helical" evidence="12">
    <location>
        <begin position="354"/>
        <end position="380"/>
    </location>
</feature>